<evidence type="ECO:0000313" key="2">
    <source>
        <dbReference type="EMBL" id="KIS72020.1"/>
    </source>
</evidence>
<sequence length="885" mass="97200">MGTEWISSLSTASSINTVSADDDVHTGNATFKLVGNGTSVSIFPTPPPRSLDNPQELRQLPFRDRQRANQQSLDRTNSLLPASHADWVRPSTAPTKVGRPFENERRRIGWADDWDNEPMEQLRRIDHEDKDHFKQLDNILGFPRQRAQQLRPTFGAGLPTSYDHFQLRSRSLSVSASRSASPNNATGKFEGRSTQRTSTVNETVTPETSPLSSLTPSPTLHCKNFDRPWAHLLSDYTEETSRLSPNHSLSDHSKGASSSYPGHSYASSLAFSVATDAAWSETSCEPSRSSCTAIEESRNQSSATSRTGCEEGNISHLTSQLSFSAKNRPDHSQHSAMHQSQPDLRFSPAPASQEGLGGLARPVQQAGDPCPLLRDPQLSAVAVEFVTSPNYLEPYNSCEVLMFPRPRLRSRSVGTAPLFTVEKFHALPERLWQKSADNDGAPPIRVARMSTTNARNKASLPERCASSQVNLNPTSNPRRDHRLTLHENLPPPPLPKASPVPGPDHYTTKPLPPTPPPTTSPMLRVSQDSIDSLELLEASELLERNRELEQDRKAWREEYRTSLRVNSSPLFDRISPCLSDPSSLAAHREASSLPGSANDLDKSAIRVHRLWNKDGEQKTLLVVHARHDSPFGKLKSRSTPNLREGTDAGPQSGSLIKQLSQRLSSFATSKRPSAPVSARRRGALLSCQDSKRLSRPSAGIPRAVMKERQLVTDETIIIGRPELTDDVPKKGEWQPHEGAVQPGSQMVQAAAEPAATVARHSFASRSDYRPAGTRDEIKAHLGERPPSAWPHRDWYDHFDKKILSLGAISQTWIDPGSATAVQGELIVPGSSPARQPTTPPSSTEAVSRFCDGQPTEHDRSEPSAPPVRSGTVHFEDSADARASSN</sequence>
<dbReference type="GeneID" id="23561742"/>
<feature type="region of interest" description="Disordered" evidence="1">
    <location>
        <begin position="450"/>
        <end position="519"/>
    </location>
</feature>
<feature type="region of interest" description="Disordered" evidence="1">
    <location>
        <begin position="323"/>
        <end position="362"/>
    </location>
</feature>
<feature type="compositionally biased region" description="Polar residues" evidence="1">
    <location>
        <begin position="68"/>
        <end position="80"/>
    </location>
</feature>
<protein>
    <submittedName>
        <fullName evidence="2">Uncharacterized protein</fullName>
    </submittedName>
</protein>
<feature type="compositionally biased region" description="Polar residues" evidence="1">
    <location>
        <begin position="1"/>
        <end position="19"/>
    </location>
</feature>
<reference evidence="2 3" key="1">
    <citation type="journal article" date="2006" name="Nature">
        <title>Insights from the genome of the biotrophic fungal plant pathogen Ustilago maydis.</title>
        <authorList>
            <person name="Kamper J."/>
            <person name="Kahmann R."/>
            <person name="Bolker M."/>
            <person name="Ma L.J."/>
            <person name="Brefort T."/>
            <person name="Saville B.J."/>
            <person name="Banuett F."/>
            <person name="Kronstad J.W."/>
            <person name="Gold S.E."/>
            <person name="Muller O."/>
            <person name="Perlin M.H."/>
            <person name="Wosten H.A."/>
            <person name="de Vries R."/>
            <person name="Ruiz-Herrera J."/>
            <person name="Reynaga-Pena C.G."/>
            <person name="Snetselaar K."/>
            <person name="McCann M."/>
            <person name="Perez-Martin J."/>
            <person name="Feldbrugge M."/>
            <person name="Basse C.W."/>
            <person name="Steinberg G."/>
            <person name="Ibeas J.I."/>
            <person name="Holloman W."/>
            <person name="Guzman P."/>
            <person name="Farman M."/>
            <person name="Stajich J.E."/>
            <person name="Sentandreu R."/>
            <person name="Gonzalez-Prieto J.M."/>
            <person name="Kennell J.C."/>
            <person name="Molina L."/>
            <person name="Schirawski J."/>
            <person name="Mendoza-Mendoza A."/>
            <person name="Greilinger D."/>
            <person name="Munch K."/>
            <person name="Rossel N."/>
            <person name="Scherer M."/>
            <person name="Vranes M."/>
            <person name="Ladendorf O."/>
            <person name="Vincon V."/>
            <person name="Fuchs U."/>
            <person name="Sandrock B."/>
            <person name="Meng S."/>
            <person name="Ho E.C."/>
            <person name="Cahill M.J."/>
            <person name="Boyce K.J."/>
            <person name="Klose J."/>
            <person name="Klosterman S.J."/>
            <person name="Deelstra H.J."/>
            <person name="Ortiz-Castellanos L."/>
            <person name="Li W."/>
            <person name="Sanchez-Alonso P."/>
            <person name="Schreier P.H."/>
            <person name="Hauser-Hahn I."/>
            <person name="Vaupel M."/>
            <person name="Koopmann E."/>
            <person name="Friedrich G."/>
            <person name="Voss H."/>
            <person name="Schluter T."/>
            <person name="Margolis J."/>
            <person name="Platt D."/>
            <person name="Swimmer C."/>
            <person name="Gnirke A."/>
            <person name="Chen F."/>
            <person name="Vysotskaia V."/>
            <person name="Mannhaupt G."/>
            <person name="Guldener U."/>
            <person name="Munsterkotter M."/>
            <person name="Haase D."/>
            <person name="Oesterheld M."/>
            <person name="Mewes H.W."/>
            <person name="Mauceli E.W."/>
            <person name="DeCaprio D."/>
            <person name="Wade C.M."/>
            <person name="Butler J."/>
            <person name="Young S."/>
            <person name="Jaffe D.B."/>
            <person name="Calvo S."/>
            <person name="Nusbaum C."/>
            <person name="Galagan J."/>
            <person name="Birren B.W."/>
        </authorList>
    </citation>
    <scope>NUCLEOTIDE SEQUENCE [LARGE SCALE GENOMIC DNA]</scope>
    <source>
        <strain evidence="3">DSM 14603 / FGSC 9021 / UM521</strain>
    </source>
</reference>
<feature type="region of interest" description="Disordered" evidence="1">
    <location>
        <begin position="173"/>
        <end position="219"/>
    </location>
</feature>
<proteinExistence type="predicted"/>
<feature type="compositionally biased region" description="Polar residues" evidence="1">
    <location>
        <begin position="832"/>
        <end position="845"/>
    </location>
</feature>
<dbReference type="OrthoDB" id="2556318at2759"/>
<evidence type="ECO:0000313" key="3">
    <source>
        <dbReference type="Proteomes" id="UP000000561"/>
    </source>
</evidence>
<feature type="region of interest" description="Disordered" evidence="1">
    <location>
        <begin position="242"/>
        <end position="261"/>
    </location>
</feature>
<dbReference type="EMBL" id="CM003140">
    <property type="protein sequence ID" value="KIS72020.1"/>
    <property type="molecule type" value="Genomic_DNA"/>
</dbReference>
<feature type="compositionally biased region" description="Polar residues" evidence="1">
    <location>
        <begin position="465"/>
        <end position="476"/>
    </location>
</feature>
<feature type="compositionally biased region" description="Low complexity" evidence="1">
    <location>
        <begin position="205"/>
        <end position="219"/>
    </location>
</feature>
<feature type="region of interest" description="Disordered" evidence="1">
    <location>
        <begin position="284"/>
        <end position="311"/>
    </location>
</feature>
<feature type="region of interest" description="Disordered" evidence="1">
    <location>
        <begin position="1"/>
        <end position="23"/>
    </location>
</feature>
<keyword evidence="3" id="KW-1185">Reference proteome</keyword>
<dbReference type="AlphaFoldDB" id="A0A0D1ECM8"/>
<dbReference type="Proteomes" id="UP000000561">
    <property type="component" value="Chromosome 1"/>
</dbReference>
<name>A0A0D1ECM8_MYCMD</name>
<feature type="region of interest" description="Disordered" evidence="1">
    <location>
        <begin position="828"/>
        <end position="885"/>
    </location>
</feature>
<feature type="compositionally biased region" description="Polar residues" evidence="1">
    <location>
        <begin position="182"/>
        <end position="204"/>
    </location>
</feature>
<dbReference type="InParanoid" id="A0A0D1ECM8"/>
<feature type="compositionally biased region" description="Pro residues" evidence="1">
    <location>
        <begin position="489"/>
        <end position="502"/>
    </location>
</feature>
<dbReference type="RefSeq" id="XP_011386309.1">
    <property type="nucleotide sequence ID" value="XM_011388007.1"/>
</dbReference>
<evidence type="ECO:0000256" key="1">
    <source>
        <dbReference type="SAM" id="MobiDB-lite"/>
    </source>
</evidence>
<accession>A0A0D1ECM8</accession>
<organism evidence="2 3">
    <name type="scientific">Mycosarcoma maydis</name>
    <name type="common">Corn smut fungus</name>
    <name type="synonym">Ustilago maydis</name>
    <dbReference type="NCBI Taxonomy" id="5270"/>
    <lineage>
        <taxon>Eukaryota</taxon>
        <taxon>Fungi</taxon>
        <taxon>Dikarya</taxon>
        <taxon>Basidiomycota</taxon>
        <taxon>Ustilaginomycotina</taxon>
        <taxon>Ustilaginomycetes</taxon>
        <taxon>Ustilaginales</taxon>
        <taxon>Ustilaginaceae</taxon>
        <taxon>Mycosarcoma</taxon>
    </lineage>
</organism>
<dbReference type="KEGG" id="uma:UMAG_00442"/>
<dbReference type="OMA" id="EVHATHR"/>
<feature type="region of interest" description="Disordered" evidence="1">
    <location>
        <begin position="631"/>
        <end position="653"/>
    </location>
</feature>
<dbReference type="VEuPathDB" id="FungiDB:UMAG_00442"/>
<dbReference type="eggNOG" id="ENOG502R2HV">
    <property type="taxonomic scope" value="Eukaryota"/>
</dbReference>
<gene>
    <name evidence="2" type="ORF">UMAG_00442</name>
</gene>
<feature type="compositionally biased region" description="Pro residues" evidence="1">
    <location>
        <begin position="510"/>
        <end position="519"/>
    </location>
</feature>
<feature type="region of interest" description="Disordered" evidence="1">
    <location>
        <begin position="35"/>
        <end position="82"/>
    </location>
</feature>